<accession>A0AA88GEH6</accession>
<name>A0AA88GEH6_NAELO</name>
<gene>
    <name evidence="1" type="ORF">C9374_008974</name>
</gene>
<dbReference type="Proteomes" id="UP000816034">
    <property type="component" value="Unassembled WGS sequence"/>
</dbReference>
<evidence type="ECO:0000313" key="1">
    <source>
        <dbReference type="EMBL" id="KAG2377889.1"/>
    </source>
</evidence>
<dbReference type="RefSeq" id="XP_044545151.1">
    <property type="nucleotide sequence ID" value="XM_044699109.1"/>
</dbReference>
<proteinExistence type="predicted"/>
<keyword evidence="2" id="KW-1185">Reference proteome</keyword>
<dbReference type="GeneID" id="68101428"/>
<dbReference type="EMBL" id="PYSW02000036">
    <property type="protein sequence ID" value="KAG2377889.1"/>
    <property type="molecule type" value="Genomic_DNA"/>
</dbReference>
<protein>
    <submittedName>
        <fullName evidence="1">Uncharacterized protein</fullName>
    </submittedName>
</protein>
<dbReference type="AlphaFoldDB" id="A0AA88GEH6"/>
<reference evidence="1 2" key="1">
    <citation type="journal article" date="2018" name="BMC Genomics">
        <title>The genome of Naegleria lovaniensis, the basis for a comparative approach to unravel pathogenicity factors of the human pathogenic amoeba N. fowleri.</title>
        <authorList>
            <person name="Liechti N."/>
            <person name="Schurch N."/>
            <person name="Bruggmann R."/>
            <person name="Wittwer M."/>
        </authorList>
    </citation>
    <scope>NUCLEOTIDE SEQUENCE [LARGE SCALE GENOMIC DNA]</scope>
    <source>
        <strain evidence="1 2">ATCC 30569</strain>
    </source>
</reference>
<organism evidence="1 2">
    <name type="scientific">Naegleria lovaniensis</name>
    <name type="common">Amoeba</name>
    <dbReference type="NCBI Taxonomy" id="51637"/>
    <lineage>
        <taxon>Eukaryota</taxon>
        <taxon>Discoba</taxon>
        <taxon>Heterolobosea</taxon>
        <taxon>Tetramitia</taxon>
        <taxon>Eutetramitia</taxon>
        <taxon>Vahlkampfiidae</taxon>
        <taxon>Naegleria</taxon>
    </lineage>
</organism>
<evidence type="ECO:0000313" key="2">
    <source>
        <dbReference type="Proteomes" id="UP000816034"/>
    </source>
</evidence>
<sequence>MTLSVSIHACNPPKVGKCTIFPPEDEWNRDVSNDPVDFMSDCYISKVGGGNLKADFSEAYYESTYGIMVRAGIPFIHVKGNSIPWTSIQFDPDGYGDESDFTSAPIPLTAPIEFPNDTAKYGYGDMHVLALDTDNCKLYELYYSYVKNNVWNCYSNAMFDLNKRNASMFRHPSLTSVTSADAAGLPIYPGLVKYSEVAAGNITHAIRFTVQNAQYGYIAPAKHFGPKTNTDLTIMPYGTRLKLKASFDLSSYRGQALVVLKALKKYGMIFADQGSNWYLSGEPNDNWDSDDLSQLKRVPSTAFEVVRRISTVTRGWTPTTPETCKGVSYQPSNAPVFIPNVNCNSPVPPNPPPVSSSPQPKPSPIPKVLLLPRSRFNLLSNQFPFHPKVGLLEFSSSLQTSKTKWRTTTNEATDRGHSLYFFNGIGQQRNFHRSLVPKQHSEEKPTVFEMNNIIMYSHQVYALPTTMDYNRLLPDTVKDKQELIDLLDDTKNVLNYVLFLGFEKKSTDRLKEYQHFKFKFGRDKLISILKLASDFNTHPPLQKPSFKTIMSMVSDKFNHDTVIEMVNQYCYYINKQLNRCNEFLRSDNSDETSALTDEQFNDIINESFQDASNINTILSKFYEMAGVDPLDDGILNTEKNHPLFLFLRNKARLLETTKDLKKHDEKLKNINLTNMSEMSKEELTIVTDMIQKRSLLQMSTLQVSGAYVDITLGTHLCKLLIANDPNYEKNQILSRHVISLQTLMYMYLFLKEYILLVNLGVNYDFTCEDPTDVHHFVVQNFKIVSDQVVLSNTQNLKLDAHLPLAEFIPLLRGLALQFATQAKDTITHIREMLNGKSFKFIDIYDKEVSTVIQFYKRGKMAIRVGRFLRFVVQVGIIYFLIRFLDEKLFGSVDSLFPRSK</sequence>
<comment type="caution">
    <text evidence="1">The sequence shown here is derived from an EMBL/GenBank/DDBJ whole genome shotgun (WGS) entry which is preliminary data.</text>
</comment>